<dbReference type="Gene3D" id="1.20.58.100">
    <property type="entry name" value="Fumarate reductase/succinate dehydrogenase flavoprotein-like, C-terminal domain"/>
    <property type="match status" value="1"/>
</dbReference>
<name>A0A8T4J7P9_9ACTN</name>
<gene>
    <name evidence="4" type="ORF">KDA82_36450</name>
</gene>
<dbReference type="AlphaFoldDB" id="A0A8T4J7P9"/>
<dbReference type="EMBL" id="JAGSMN010001395">
    <property type="protein sequence ID" value="MBR7678367.1"/>
    <property type="molecule type" value="Genomic_DNA"/>
</dbReference>
<keyword evidence="2" id="KW-0285">Flavoprotein</keyword>
<sequence>EGAGVLRSARSLTDAAARLEALPADFAHKAAEPGVETWENANLHLVARVLVAAALRRAETRGCHWREDHPDRNDADWARHLVVTHGPDARTLDVRTTATTAFPPTAVPPVATAVTKEKP</sequence>
<evidence type="ECO:0000313" key="5">
    <source>
        <dbReference type="Proteomes" id="UP000675554"/>
    </source>
</evidence>
<reference evidence="4" key="1">
    <citation type="submission" date="2021-04" db="EMBL/GenBank/DDBJ databases">
        <title>Sequencing of actinobacteria type strains.</title>
        <authorList>
            <person name="Nguyen G.-S."/>
            <person name="Wentzel A."/>
        </authorList>
    </citation>
    <scope>NUCLEOTIDE SEQUENCE</scope>
    <source>
        <strain evidence="4">DSM 42095</strain>
    </source>
</reference>
<feature type="domain" description="Fumarate reductase/succinate dehydrogenase flavoprotein-like C-terminal" evidence="3">
    <location>
        <begin position="2"/>
        <end position="105"/>
    </location>
</feature>
<dbReference type="GO" id="GO:0034628">
    <property type="term" value="P:'de novo' NAD+ biosynthetic process from L-aspartate"/>
    <property type="evidence" value="ECO:0007669"/>
    <property type="project" value="TreeGrafter"/>
</dbReference>
<dbReference type="InterPro" id="IPR005288">
    <property type="entry name" value="NadB"/>
</dbReference>
<dbReference type="GO" id="GO:0008734">
    <property type="term" value="F:L-aspartate oxidase activity"/>
    <property type="evidence" value="ECO:0007669"/>
    <property type="project" value="InterPro"/>
</dbReference>
<feature type="non-terminal residue" evidence="4">
    <location>
        <position position="1"/>
    </location>
</feature>
<comment type="caution">
    <text evidence="4">The sequence shown here is derived from an EMBL/GenBank/DDBJ whole genome shotgun (WGS) entry which is preliminary data.</text>
</comment>
<comment type="cofactor">
    <cofactor evidence="1">
        <name>FAD</name>
        <dbReference type="ChEBI" id="CHEBI:57692"/>
    </cofactor>
</comment>
<protein>
    <submittedName>
        <fullName evidence="4">L-aspartate oxidase</fullName>
    </submittedName>
</protein>
<evidence type="ECO:0000256" key="1">
    <source>
        <dbReference type="ARBA" id="ARBA00001974"/>
    </source>
</evidence>
<dbReference type="Pfam" id="PF02910">
    <property type="entry name" value="Succ_DH_flav_C"/>
    <property type="match status" value="1"/>
</dbReference>
<accession>A0A8T4J7P9</accession>
<dbReference type="SUPFAM" id="SSF46977">
    <property type="entry name" value="Succinate dehydrogenase/fumarate reductase flavoprotein C-terminal domain"/>
    <property type="match status" value="1"/>
</dbReference>
<keyword evidence="2" id="KW-0274">FAD</keyword>
<dbReference type="PANTHER" id="PTHR42716:SF2">
    <property type="entry name" value="L-ASPARTATE OXIDASE, CHLOROPLASTIC"/>
    <property type="match status" value="1"/>
</dbReference>
<dbReference type="InterPro" id="IPR037099">
    <property type="entry name" value="Fum_R/Succ_DH_flav-like_C_sf"/>
</dbReference>
<dbReference type="Proteomes" id="UP000675554">
    <property type="component" value="Unassembled WGS sequence"/>
</dbReference>
<organism evidence="4 5">
    <name type="scientific">Streptomyces daliensis</name>
    <dbReference type="NCBI Taxonomy" id="299421"/>
    <lineage>
        <taxon>Bacteria</taxon>
        <taxon>Bacillati</taxon>
        <taxon>Actinomycetota</taxon>
        <taxon>Actinomycetes</taxon>
        <taxon>Kitasatosporales</taxon>
        <taxon>Streptomycetaceae</taxon>
        <taxon>Streptomyces</taxon>
    </lineage>
</organism>
<proteinExistence type="predicted"/>
<dbReference type="PANTHER" id="PTHR42716">
    <property type="entry name" value="L-ASPARTATE OXIDASE"/>
    <property type="match status" value="1"/>
</dbReference>
<evidence type="ECO:0000256" key="2">
    <source>
        <dbReference type="ARBA" id="ARBA00022827"/>
    </source>
</evidence>
<dbReference type="InterPro" id="IPR015939">
    <property type="entry name" value="Fum_Rdtase/Succ_DH_flav-like_C"/>
</dbReference>
<keyword evidence="5" id="KW-1185">Reference proteome</keyword>
<evidence type="ECO:0000313" key="4">
    <source>
        <dbReference type="EMBL" id="MBR7678367.1"/>
    </source>
</evidence>
<evidence type="ECO:0000259" key="3">
    <source>
        <dbReference type="Pfam" id="PF02910"/>
    </source>
</evidence>